<keyword evidence="17" id="KW-0325">Glycoprotein</keyword>
<feature type="compositionally biased region" description="Polar residues" evidence="19">
    <location>
        <begin position="1042"/>
        <end position="1051"/>
    </location>
</feature>
<evidence type="ECO:0000256" key="4">
    <source>
        <dbReference type="ARBA" id="ARBA00012332"/>
    </source>
</evidence>
<dbReference type="Gene3D" id="4.10.70.10">
    <property type="entry name" value="Disintegrin domain"/>
    <property type="match status" value="1"/>
</dbReference>
<keyword evidence="11 18" id="KW-0862">Zinc</keyword>
<dbReference type="InterPro" id="IPR024079">
    <property type="entry name" value="MetalloPept_cat_dom_sf"/>
</dbReference>
<dbReference type="PROSITE" id="PS50215">
    <property type="entry name" value="ADAM_MEPRO"/>
    <property type="match status" value="1"/>
</dbReference>
<feature type="region of interest" description="Disordered" evidence="19">
    <location>
        <begin position="1014"/>
        <end position="1058"/>
    </location>
</feature>
<dbReference type="PANTHER" id="PTHR45702">
    <property type="entry name" value="ADAM10/ADAM17 METALLOPEPTIDASE FAMILY MEMBER"/>
    <property type="match status" value="1"/>
</dbReference>
<evidence type="ECO:0000256" key="16">
    <source>
        <dbReference type="ARBA" id="ARBA00023157"/>
    </source>
</evidence>
<sequence length="1196" mass="131456">HSAVMAKHIAVMINHSVVMTKHSAVMTKHRAVMTKHSAFMTKHSAVITKHSTIMTEHSAVMTLDTQSPLMLDFLFVPVGLVLNEFIRHFEPAVYDRDALMTQHKRLRRDATSSSPPLSLHIKANSRIFRLLLRPDREVFSPDAVVESSFGRQLNFDPGKVYAGTLEDDDLAEVRGLVTEDGLFDGTISTLLEDFYIEPVSRYVKQNSRTPNFHTIVYRSSDVSTPQLTQPCASQLLHLNNMASRETIEGRTASALREGKHVNSSGNNWNSEINEDWTLTSESNRSNGKGCAEGKGLSDINKSMIGSDGTRGAGCAAVGHSHKTKRSDRWSSDEASHTADSMYGSTTTRNASRLDTYYYNPNVFVNGSLPSAALTDEVFAVRHVHKRATVDPKKTTCMLYLQADHLFYQKYGTEEACIEVMTRHVQRVNSIYKTTDFNQDGKPDNISFMVKRIKVHSMDALKDNSYRFPLNYGVEKFLELFSEEDYDQFCLAYMFTYRDFEMGTLGLAWTGDLKNAGGVCEKNGHYRGSMKSLNTGIVTLLNYGKHVPPAVSHVTLAHEIGHNFGSPHDPELCTPGGEDGNFIMFARATSGDKRNNNKFSPCSLNSINPVLNAKARSPKGCFTEPQAAICGNGVVEVGEECDCGWEEDCRDECCFPQRRYPPPEEPPCRLTPHSVCSPSQGPCCTTTCELKSGDKCRDDNGCRDASFCDGRGPQCPPSINKPNKTICNEEFVCFMGECTGSICLAYGLESCQCIPGPHDSKIKACELCCKIPGDDQPCLSSFDWNTAPYDMPNLFSKPGTPCNDYNGYCDVFQKCREVDPSGPLATLRKLLLSDESIASFKRWVTDHWYAVLLIVFAVLFVLVLSVKFLGKRPSQKLKSVTIIHSSTTETVRLPPEGEGGQVLKKNKRIKKAAVIGDEVAAGKHSGELAEEAALQRKLRKVQQQTKGKKKKKKEVIDYSAVQSDKDKLGVILDLSDKGLLPDSDPVGKVKNWLLNSQSPVDSVLLPKSKSTPVGLTGAAGSPVKGMRASAVTHHSRNVKPKSRSTGNLQGANKNGGEKEKLRLQVVYRPPFKLSLKLHKAEKGSGASASVVILDKSRKRCAPGDRKRGIGVSGGSRAAMLLKSRDHNRIASNRKSGTAVATPVAPAVTPATSVHLPVPTPAQNQDKEQEADINSNIHTVPSDLEVLLSESEFLFSDA</sequence>
<evidence type="ECO:0000256" key="7">
    <source>
        <dbReference type="ARBA" id="ARBA00022692"/>
    </source>
</evidence>
<comment type="cofactor">
    <cofactor evidence="2">
        <name>Zn(2+)</name>
        <dbReference type="ChEBI" id="CHEBI:29105"/>
    </cofactor>
</comment>
<organism evidence="23 24">
    <name type="scientific">Coptotermes formosanus</name>
    <name type="common">Formosan subterranean termite</name>
    <dbReference type="NCBI Taxonomy" id="36987"/>
    <lineage>
        <taxon>Eukaryota</taxon>
        <taxon>Metazoa</taxon>
        <taxon>Ecdysozoa</taxon>
        <taxon>Arthropoda</taxon>
        <taxon>Hexapoda</taxon>
        <taxon>Insecta</taxon>
        <taxon>Pterygota</taxon>
        <taxon>Neoptera</taxon>
        <taxon>Polyneoptera</taxon>
        <taxon>Dictyoptera</taxon>
        <taxon>Blattodea</taxon>
        <taxon>Blattoidea</taxon>
        <taxon>Termitoidae</taxon>
        <taxon>Rhinotermitidae</taxon>
        <taxon>Coptotermes</taxon>
    </lineage>
</organism>
<keyword evidence="5" id="KW-0645">Protease</keyword>
<dbReference type="InParanoid" id="A0A6L2PWP1"/>
<feature type="compositionally biased region" description="Basic residues" evidence="19">
    <location>
        <begin position="1032"/>
        <end position="1041"/>
    </location>
</feature>
<reference evidence="24" key="1">
    <citation type="submission" date="2020-01" db="EMBL/GenBank/DDBJ databases">
        <title>Draft genome sequence of the Termite Coptotermes fromosanus.</title>
        <authorList>
            <person name="Itakura S."/>
            <person name="Yosikawa Y."/>
            <person name="Umezawa K."/>
        </authorList>
    </citation>
    <scope>NUCLEOTIDE SEQUENCE [LARGE SCALE GENOMIC DNA]</scope>
</reference>
<feature type="domain" description="Disintegrin" evidence="21">
    <location>
        <begin position="626"/>
        <end position="722"/>
    </location>
</feature>
<keyword evidence="24" id="KW-1185">Reference proteome</keyword>
<dbReference type="Pfam" id="PF13574">
    <property type="entry name" value="Reprolysin_2"/>
    <property type="match status" value="1"/>
</dbReference>
<evidence type="ECO:0000259" key="21">
    <source>
        <dbReference type="PROSITE" id="PS50214"/>
    </source>
</evidence>
<evidence type="ECO:0000256" key="2">
    <source>
        <dbReference type="ARBA" id="ARBA00001947"/>
    </source>
</evidence>
<dbReference type="SUPFAM" id="SSF55486">
    <property type="entry name" value="Metalloproteases ('zincins'), catalytic domain"/>
    <property type="match status" value="1"/>
</dbReference>
<keyword evidence="15" id="KW-0865">Zymogen</keyword>
<dbReference type="PANTHER" id="PTHR45702:SF3">
    <property type="entry name" value="KUZBANIAN-LIKE, ISOFORM A"/>
    <property type="match status" value="1"/>
</dbReference>
<dbReference type="EC" id="3.4.24.81" evidence="4"/>
<dbReference type="FunCoup" id="A0A6L2PWP1">
    <property type="interactions" value="1141"/>
</dbReference>
<dbReference type="InterPro" id="IPR034025">
    <property type="entry name" value="ADAM10_ADAM17"/>
</dbReference>
<keyword evidence="9" id="KW-0732">Signal</keyword>
<dbReference type="Pfam" id="PF00200">
    <property type="entry name" value="Disintegrin"/>
    <property type="match status" value="1"/>
</dbReference>
<keyword evidence="7 20" id="KW-0812">Transmembrane</keyword>
<evidence type="ECO:0000256" key="8">
    <source>
        <dbReference type="ARBA" id="ARBA00022723"/>
    </source>
</evidence>
<dbReference type="SUPFAM" id="SSF57552">
    <property type="entry name" value="Blood coagulation inhibitor (disintegrin)"/>
    <property type="match status" value="1"/>
</dbReference>
<dbReference type="PROSITE" id="PS50214">
    <property type="entry name" value="DISINTEGRIN_2"/>
    <property type="match status" value="1"/>
</dbReference>
<evidence type="ECO:0000256" key="1">
    <source>
        <dbReference type="ARBA" id="ARBA00001809"/>
    </source>
</evidence>
<dbReference type="GO" id="GO:0005886">
    <property type="term" value="C:plasma membrane"/>
    <property type="evidence" value="ECO:0007669"/>
    <property type="project" value="TreeGrafter"/>
</dbReference>
<evidence type="ECO:0000259" key="22">
    <source>
        <dbReference type="PROSITE" id="PS50215"/>
    </source>
</evidence>
<dbReference type="AlphaFoldDB" id="A0A6L2PWP1"/>
<keyword evidence="10" id="KW-0378">Hydrolase</keyword>
<feature type="region of interest" description="Disordered" evidence="19">
    <location>
        <begin position="1149"/>
        <end position="1169"/>
    </location>
</feature>
<evidence type="ECO:0000256" key="9">
    <source>
        <dbReference type="ARBA" id="ARBA00022729"/>
    </source>
</evidence>
<evidence type="ECO:0000313" key="23">
    <source>
        <dbReference type="EMBL" id="GFG37043.1"/>
    </source>
</evidence>
<dbReference type="Proteomes" id="UP000502823">
    <property type="component" value="Unassembled WGS sequence"/>
</dbReference>
<accession>A0A6L2PWP1</accession>
<dbReference type="Gene3D" id="3.40.390.10">
    <property type="entry name" value="Collagenase (Catalytic Domain)"/>
    <property type="match status" value="1"/>
</dbReference>
<evidence type="ECO:0000256" key="18">
    <source>
        <dbReference type="PROSITE-ProRule" id="PRU00276"/>
    </source>
</evidence>
<evidence type="ECO:0000256" key="14">
    <source>
        <dbReference type="ARBA" id="ARBA00023136"/>
    </source>
</evidence>
<evidence type="ECO:0000256" key="19">
    <source>
        <dbReference type="SAM" id="MobiDB-lite"/>
    </source>
</evidence>
<keyword evidence="12 20" id="KW-1133">Transmembrane helix</keyword>
<comment type="subcellular location">
    <subcellularLocation>
        <location evidence="3">Membrane</location>
        <topology evidence="3">Single-pass type I membrane protein</topology>
    </subcellularLocation>
</comment>
<keyword evidence="14 20" id="KW-0472">Membrane</keyword>
<feature type="region of interest" description="Disordered" evidence="19">
    <location>
        <begin position="310"/>
        <end position="343"/>
    </location>
</feature>
<name>A0A6L2PWP1_COPFO</name>
<evidence type="ECO:0000256" key="3">
    <source>
        <dbReference type="ARBA" id="ARBA00004479"/>
    </source>
</evidence>
<dbReference type="InterPro" id="IPR036436">
    <property type="entry name" value="Disintegrin_dom_sf"/>
</dbReference>
<proteinExistence type="predicted"/>
<feature type="binding site" evidence="18">
    <location>
        <position position="557"/>
    </location>
    <ligand>
        <name>Zn(2+)</name>
        <dbReference type="ChEBI" id="CHEBI:29105"/>
        <note>catalytic</note>
    </ligand>
</feature>
<comment type="catalytic activity">
    <reaction evidence="1">
        <text>Endopeptidase of broad specificity.</text>
        <dbReference type="EC" id="3.4.24.81"/>
    </reaction>
</comment>
<dbReference type="SMART" id="SM00050">
    <property type="entry name" value="DISIN"/>
    <property type="match status" value="1"/>
</dbReference>
<dbReference type="GO" id="GO:0004222">
    <property type="term" value="F:metalloendopeptidase activity"/>
    <property type="evidence" value="ECO:0007669"/>
    <property type="project" value="InterPro"/>
</dbReference>
<feature type="non-terminal residue" evidence="23">
    <location>
        <position position="1"/>
    </location>
</feature>
<dbReference type="FunFam" id="4.10.70.10:FF:000002">
    <property type="entry name" value="disintegrin and metalloproteinase domain-containing protein 10"/>
    <property type="match status" value="1"/>
</dbReference>
<dbReference type="EMBL" id="BLKM01009501">
    <property type="protein sequence ID" value="GFG37043.1"/>
    <property type="molecule type" value="Genomic_DNA"/>
</dbReference>
<comment type="caution">
    <text evidence="23">The sequence shown here is derived from an EMBL/GenBank/DDBJ whole genome shotgun (WGS) entry which is preliminary data.</text>
</comment>
<evidence type="ECO:0000256" key="15">
    <source>
        <dbReference type="ARBA" id="ARBA00023145"/>
    </source>
</evidence>
<dbReference type="InterPro" id="IPR001762">
    <property type="entry name" value="Disintegrin_dom"/>
</dbReference>
<evidence type="ECO:0000256" key="12">
    <source>
        <dbReference type="ARBA" id="ARBA00022989"/>
    </source>
</evidence>
<feature type="transmembrane region" description="Helical" evidence="20">
    <location>
        <begin position="847"/>
        <end position="868"/>
    </location>
</feature>
<keyword evidence="13" id="KW-0482">Metalloprotease</keyword>
<evidence type="ECO:0000256" key="6">
    <source>
        <dbReference type="ARBA" id="ARBA00022685"/>
    </source>
</evidence>
<feature type="domain" description="Peptidase M12B" evidence="22">
    <location>
        <begin position="394"/>
        <end position="611"/>
    </location>
</feature>
<evidence type="ECO:0000256" key="5">
    <source>
        <dbReference type="ARBA" id="ARBA00022670"/>
    </source>
</evidence>
<dbReference type="OrthoDB" id="2149267at2759"/>
<evidence type="ECO:0000256" key="10">
    <source>
        <dbReference type="ARBA" id="ARBA00022801"/>
    </source>
</evidence>
<dbReference type="Pfam" id="PF21299">
    <property type="entry name" value="ADAM10_Cys-rich"/>
    <property type="match status" value="1"/>
</dbReference>
<feature type="compositionally biased region" description="Basic and acidic residues" evidence="19">
    <location>
        <begin position="326"/>
        <end position="336"/>
    </location>
</feature>
<comment type="caution">
    <text evidence="18">Lacks conserved residue(s) required for the propagation of feature annotation.</text>
</comment>
<feature type="binding site" evidence="18">
    <location>
        <position position="567"/>
    </location>
    <ligand>
        <name>Zn(2+)</name>
        <dbReference type="ChEBI" id="CHEBI:29105"/>
        <note>catalytic</note>
    </ligand>
</feature>
<evidence type="ECO:0000256" key="17">
    <source>
        <dbReference type="ARBA" id="ARBA00023180"/>
    </source>
</evidence>
<protein>
    <recommendedName>
        <fullName evidence="4">ADAM10 endopeptidase</fullName>
        <ecNumber evidence="4">3.4.24.81</ecNumber>
    </recommendedName>
</protein>
<evidence type="ECO:0000256" key="13">
    <source>
        <dbReference type="ARBA" id="ARBA00023049"/>
    </source>
</evidence>
<evidence type="ECO:0000256" key="11">
    <source>
        <dbReference type="ARBA" id="ARBA00022833"/>
    </source>
</evidence>
<dbReference type="GO" id="GO:0006509">
    <property type="term" value="P:membrane protein ectodomain proteolysis"/>
    <property type="evidence" value="ECO:0007669"/>
    <property type="project" value="TreeGrafter"/>
</dbReference>
<feature type="active site" evidence="18">
    <location>
        <position position="558"/>
    </location>
</feature>
<dbReference type="CDD" id="cd04270">
    <property type="entry name" value="ZnMc_TACE_like"/>
    <property type="match status" value="1"/>
</dbReference>
<dbReference type="InterPro" id="IPR001590">
    <property type="entry name" value="Peptidase_M12B"/>
</dbReference>
<keyword evidence="8 18" id="KW-0479">Metal-binding</keyword>
<dbReference type="InterPro" id="IPR051489">
    <property type="entry name" value="ADAM_Metalloproteinase"/>
</dbReference>
<feature type="binding site" evidence="18">
    <location>
        <position position="561"/>
    </location>
    <ligand>
        <name>Zn(2+)</name>
        <dbReference type="ChEBI" id="CHEBI:29105"/>
        <note>catalytic</note>
    </ligand>
</feature>
<keyword evidence="6" id="KW-0165">Cleavage on pair of basic residues</keyword>
<dbReference type="InterPro" id="IPR049038">
    <property type="entry name" value="ADAM10_Cys-rich"/>
</dbReference>
<dbReference type="GO" id="GO:0007219">
    <property type="term" value="P:Notch signaling pathway"/>
    <property type="evidence" value="ECO:0007669"/>
    <property type="project" value="TreeGrafter"/>
</dbReference>
<keyword evidence="16" id="KW-1015">Disulfide bond</keyword>
<evidence type="ECO:0000256" key="20">
    <source>
        <dbReference type="SAM" id="Phobius"/>
    </source>
</evidence>
<evidence type="ECO:0000313" key="24">
    <source>
        <dbReference type="Proteomes" id="UP000502823"/>
    </source>
</evidence>
<dbReference type="GO" id="GO:0046872">
    <property type="term" value="F:metal ion binding"/>
    <property type="evidence" value="ECO:0007669"/>
    <property type="project" value="UniProtKB-KW"/>
</dbReference>
<gene>
    <name evidence="23" type="ORF">Cfor_05737</name>
</gene>